<proteinExistence type="predicted"/>
<protein>
    <submittedName>
        <fullName evidence="1">Uncharacterized protein</fullName>
    </submittedName>
</protein>
<name>A0A0F9M7C4_9ZZZZ</name>
<sequence length="69" mass="7942">MSKPRKHFSELSRPQIVKMWNGCVDAAIEYAKKINMSGLSECGSHNIYTALKEAVFGEWEKAKEIRNRK</sequence>
<gene>
    <name evidence="1" type="ORF">LCGC14_1494600</name>
</gene>
<organism evidence="1">
    <name type="scientific">marine sediment metagenome</name>
    <dbReference type="NCBI Taxonomy" id="412755"/>
    <lineage>
        <taxon>unclassified sequences</taxon>
        <taxon>metagenomes</taxon>
        <taxon>ecological metagenomes</taxon>
    </lineage>
</organism>
<reference evidence="1" key="1">
    <citation type="journal article" date="2015" name="Nature">
        <title>Complex archaea that bridge the gap between prokaryotes and eukaryotes.</title>
        <authorList>
            <person name="Spang A."/>
            <person name="Saw J.H."/>
            <person name="Jorgensen S.L."/>
            <person name="Zaremba-Niedzwiedzka K."/>
            <person name="Martijn J."/>
            <person name="Lind A.E."/>
            <person name="van Eijk R."/>
            <person name="Schleper C."/>
            <person name="Guy L."/>
            <person name="Ettema T.J."/>
        </authorList>
    </citation>
    <scope>NUCLEOTIDE SEQUENCE</scope>
</reference>
<accession>A0A0F9M7C4</accession>
<comment type="caution">
    <text evidence="1">The sequence shown here is derived from an EMBL/GenBank/DDBJ whole genome shotgun (WGS) entry which is preliminary data.</text>
</comment>
<evidence type="ECO:0000313" key="1">
    <source>
        <dbReference type="EMBL" id="KKM65107.1"/>
    </source>
</evidence>
<dbReference type="EMBL" id="LAZR01010777">
    <property type="protein sequence ID" value="KKM65107.1"/>
    <property type="molecule type" value="Genomic_DNA"/>
</dbReference>
<dbReference type="AlphaFoldDB" id="A0A0F9M7C4"/>